<dbReference type="GO" id="GO:0032259">
    <property type="term" value="P:methylation"/>
    <property type="evidence" value="ECO:0007669"/>
    <property type="project" value="UniProtKB-KW"/>
</dbReference>
<evidence type="ECO:0000256" key="1">
    <source>
        <dbReference type="ARBA" id="ARBA00022603"/>
    </source>
</evidence>
<feature type="coiled-coil region" evidence="4">
    <location>
        <begin position="494"/>
        <end position="580"/>
    </location>
</feature>
<proteinExistence type="predicted"/>
<dbReference type="OrthoDB" id="9791837at2"/>
<dbReference type="Pfam" id="PF13649">
    <property type="entry name" value="Methyltransf_25"/>
    <property type="match status" value="1"/>
</dbReference>
<evidence type="ECO:0000256" key="3">
    <source>
        <dbReference type="ARBA" id="ARBA00022691"/>
    </source>
</evidence>
<dbReference type="InterPro" id="IPR029063">
    <property type="entry name" value="SAM-dependent_MTases_sf"/>
</dbReference>
<evidence type="ECO:0000313" key="7">
    <source>
        <dbReference type="Proteomes" id="UP000259570"/>
    </source>
</evidence>
<keyword evidence="1 6" id="KW-0489">Methyltransferase</keyword>
<dbReference type="CDD" id="cd02440">
    <property type="entry name" value="AdoMet_MTases"/>
    <property type="match status" value="1"/>
</dbReference>
<evidence type="ECO:0000259" key="5">
    <source>
        <dbReference type="Pfam" id="PF13649"/>
    </source>
</evidence>
<dbReference type="SUPFAM" id="SSF56112">
    <property type="entry name" value="Protein kinase-like (PK-like)"/>
    <property type="match status" value="1"/>
</dbReference>
<evidence type="ECO:0000313" key="6">
    <source>
        <dbReference type="EMBL" id="RFF39442.1"/>
    </source>
</evidence>
<dbReference type="EMBL" id="QUZM01000015">
    <property type="protein sequence ID" value="RFF39442.1"/>
    <property type="molecule type" value="Genomic_DNA"/>
</dbReference>
<dbReference type="Gene3D" id="3.30.200.20">
    <property type="entry name" value="Phosphorylase Kinase, domain 1"/>
    <property type="match status" value="1"/>
</dbReference>
<evidence type="ECO:0000256" key="2">
    <source>
        <dbReference type="ARBA" id="ARBA00022679"/>
    </source>
</evidence>
<sequence length="687" mass="76535">MTESLSMGALVAALPEKYQPIFAHPELTDGSSRGCEDRLLLIRQCAQRLQATLGRPLRVLDLGCAQGFFSLNLAADGHTVHGVDFLDLNVNVCKALAAENPSFAASFEHGTVEDVIDRLEPGRYDLVLGLSVFHHLVHARGILSVSELCRKLSEKTAAGVFELALHEEPLYWAPSLPQDPAEILSSYAFLRLLSRQETHLSAVSRPLYFASSQFWYVDGIIGDFTSWTAESHAHGRGTHLQSRRYYFGPQVFVKRMTLAVEDRAEINLREFVNEVEFLSNPPLGYPAPRLIASLNESRDLFLARSMMDGRLLSQAIDDGSAYDADEIIAQILEQLVLLERAGLYHNDVRCWNILITPEMRAVLIDYGAISTNAADCSWLEDLLFSFLITVKEILERRVVSPSPSREPALDFTTLPARYCNAFVALFGQNRSQLTFALLQQCLQQADAAPAPLPEWASIYRRLHDALLVYNARLSAVHIETEHHRVELASRGAAIEQFRESALKEQGRIQLLEQQIAASESRCQRLEEDSEKLAAWAKGLEAQAIASAALQARVAAQQQQMSQLENSREQDRNRVKELQADLSRSMQIATAAREHIRGLELAVEVLEGQIDSLHASRSWRITAPLRLFTTRVLKRGDGNVAIIRNAPVPQLEDVATLDGSVPTPAEAAMDKRVAAVDQLGSRIRKLRK</sequence>
<dbReference type="RefSeq" id="WP_116905746.1">
    <property type="nucleotide sequence ID" value="NZ_JAMBEG010000014.1"/>
</dbReference>
<reference evidence="6 7" key="1">
    <citation type="submission" date="2018-08" db="EMBL/GenBank/DDBJ databases">
        <title>Genome sequencing of X. nasturtii WHRI 8984.</title>
        <authorList>
            <person name="Studholme D.J."/>
            <person name="Mchugh J."/>
            <person name="Vicente J."/>
        </authorList>
    </citation>
    <scope>NUCLEOTIDE SEQUENCE [LARGE SCALE GENOMIC DNA]</scope>
    <source>
        <strain evidence="6 7">WHRI 8984</strain>
    </source>
</reference>
<accession>A0A3E1KKS9</accession>
<name>A0A3E1KKS9_9XANT</name>
<dbReference type="STRING" id="1843581.A7D16_06740"/>
<dbReference type="PANTHER" id="PTHR43464:SF19">
    <property type="entry name" value="UBIQUINONE BIOSYNTHESIS O-METHYLTRANSFERASE, MITOCHONDRIAL"/>
    <property type="match status" value="1"/>
</dbReference>
<dbReference type="GO" id="GO:0008168">
    <property type="term" value="F:methyltransferase activity"/>
    <property type="evidence" value="ECO:0007669"/>
    <property type="project" value="UniProtKB-KW"/>
</dbReference>
<feature type="domain" description="Methyltransferase" evidence="5">
    <location>
        <begin position="59"/>
        <end position="140"/>
    </location>
</feature>
<dbReference type="AlphaFoldDB" id="A0A3E1KKS9"/>
<gene>
    <name evidence="6" type="ORF">DZD52_09890</name>
</gene>
<keyword evidence="2 6" id="KW-0808">Transferase</keyword>
<evidence type="ECO:0000256" key="4">
    <source>
        <dbReference type="SAM" id="Coils"/>
    </source>
</evidence>
<keyword evidence="3" id="KW-0949">S-adenosyl-L-methionine</keyword>
<dbReference type="InterPro" id="IPR041698">
    <property type="entry name" value="Methyltransf_25"/>
</dbReference>
<dbReference type="InterPro" id="IPR008266">
    <property type="entry name" value="Tyr_kinase_AS"/>
</dbReference>
<dbReference type="GO" id="GO:0004672">
    <property type="term" value="F:protein kinase activity"/>
    <property type="evidence" value="ECO:0007669"/>
    <property type="project" value="InterPro"/>
</dbReference>
<dbReference type="SUPFAM" id="SSF53335">
    <property type="entry name" value="S-adenosyl-L-methionine-dependent methyltransferases"/>
    <property type="match status" value="1"/>
</dbReference>
<dbReference type="Proteomes" id="UP000259570">
    <property type="component" value="Unassembled WGS sequence"/>
</dbReference>
<keyword evidence="4" id="KW-0175">Coiled coil</keyword>
<dbReference type="PANTHER" id="PTHR43464">
    <property type="entry name" value="METHYLTRANSFERASE"/>
    <property type="match status" value="1"/>
</dbReference>
<dbReference type="InterPro" id="IPR011009">
    <property type="entry name" value="Kinase-like_dom_sf"/>
</dbReference>
<dbReference type="Gene3D" id="3.40.50.150">
    <property type="entry name" value="Vaccinia Virus protein VP39"/>
    <property type="match status" value="1"/>
</dbReference>
<dbReference type="PROSITE" id="PS00109">
    <property type="entry name" value="PROTEIN_KINASE_TYR"/>
    <property type="match status" value="1"/>
</dbReference>
<comment type="caution">
    <text evidence="6">The sequence shown here is derived from an EMBL/GenBank/DDBJ whole genome shotgun (WGS) entry which is preliminary data.</text>
</comment>
<dbReference type="Gene3D" id="1.10.510.10">
    <property type="entry name" value="Transferase(Phosphotransferase) domain 1"/>
    <property type="match status" value="1"/>
</dbReference>
<protein>
    <submittedName>
        <fullName evidence="6">Methyltransferase domain-containing protein</fullName>
    </submittedName>
</protein>
<organism evidence="6 7">
    <name type="scientific">Xanthomonas nasturtii</name>
    <dbReference type="NCBI Taxonomy" id="1843581"/>
    <lineage>
        <taxon>Bacteria</taxon>
        <taxon>Pseudomonadati</taxon>
        <taxon>Pseudomonadota</taxon>
        <taxon>Gammaproteobacteria</taxon>
        <taxon>Lysobacterales</taxon>
        <taxon>Lysobacteraceae</taxon>
        <taxon>Xanthomonas</taxon>
    </lineage>
</organism>